<organism evidence="2 3">
    <name type="scientific">Paenibacillus arenosi</name>
    <dbReference type="NCBI Taxonomy" id="2774142"/>
    <lineage>
        <taxon>Bacteria</taxon>
        <taxon>Bacillati</taxon>
        <taxon>Bacillota</taxon>
        <taxon>Bacilli</taxon>
        <taxon>Bacillales</taxon>
        <taxon>Paenibacillaceae</taxon>
        <taxon>Paenibacillus</taxon>
    </lineage>
</organism>
<accession>A0ABR9B037</accession>
<feature type="transmembrane region" description="Helical" evidence="1">
    <location>
        <begin position="20"/>
        <end position="38"/>
    </location>
</feature>
<keyword evidence="1" id="KW-1133">Transmembrane helix</keyword>
<evidence type="ECO:0000256" key="1">
    <source>
        <dbReference type="SAM" id="Phobius"/>
    </source>
</evidence>
<dbReference type="EMBL" id="JACYTN010000014">
    <property type="protein sequence ID" value="MBD8499772.1"/>
    <property type="molecule type" value="Genomic_DNA"/>
</dbReference>
<proteinExistence type="predicted"/>
<keyword evidence="1" id="KW-0812">Transmembrane</keyword>
<evidence type="ECO:0000313" key="2">
    <source>
        <dbReference type="EMBL" id="MBD8499772.1"/>
    </source>
</evidence>
<gene>
    <name evidence="2" type="ORF">IFO66_15875</name>
</gene>
<reference evidence="2 3" key="1">
    <citation type="submission" date="2020-09" db="EMBL/GenBank/DDBJ databases">
        <title>Paenibacillus sp. CAU 1523 isolated from sand of Haeundae Beach.</title>
        <authorList>
            <person name="Kim W."/>
        </authorList>
    </citation>
    <scope>NUCLEOTIDE SEQUENCE [LARGE SCALE GENOMIC DNA]</scope>
    <source>
        <strain evidence="2 3">CAU 1523</strain>
    </source>
</reference>
<sequence>MELDRVRLSKGIDDTGTTTYFIIVSFFFIGVWVVIDFIRQRAYYRQLTIAIEHPRVMQATLYCDAEDIFLSNLS</sequence>
<evidence type="ECO:0000313" key="3">
    <source>
        <dbReference type="Proteomes" id="UP000634529"/>
    </source>
</evidence>
<dbReference type="RefSeq" id="WP_192026102.1">
    <property type="nucleotide sequence ID" value="NZ_JACYTN010000014.1"/>
</dbReference>
<keyword evidence="3" id="KW-1185">Reference proteome</keyword>
<dbReference type="Proteomes" id="UP000634529">
    <property type="component" value="Unassembled WGS sequence"/>
</dbReference>
<protein>
    <submittedName>
        <fullName evidence="2">Uncharacterized protein</fullName>
    </submittedName>
</protein>
<keyword evidence="1" id="KW-0472">Membrane</keyword>
<comment type="caution">
    <text evidence="2">The sequence shown here is derived from an EMBL/GenBank/DDBJ whole genome shotgun (WGS) entry which is preliminary data.</text>
</comment>
<name>A0ABR9B037_9BACL</name>